<dbReference type="AlphaFoldDB" id="A0A224Y3D6"/>
<name>A0A224Y3D6_9HEMI</name>
<feature type="chain" id="PRO_5012781843" evidence="1">
    <location>
        <begin position="25"/>
        <end position="97"/>
    </location>
</feature>
<evidence type="ECO:0000256" key="1">
    <source>
        <dbReference type="SAM" id="SignalP"/>
    </source>
</evidence>
<keyword evidence="1" id="KW-0732">Signal</keyword>
<evidence type="ECO:0000313" key="2">
    <source>
        <dbReference type="EMBL" id="JAW14949.1"/>
    </source>
</evidence>
<protein>
    <submittedName>
        <fullName evidence="2">Putative secreted protein</fullName>
    </submittedName>
</protein>
<reference evidence="2" key="1">
    <citation type="journal article" date="2018" name="PLoS Negl. Trop. Dis.">
        <title>An insight into the salivary gland and fat body transcriptome of Panstrongylus lignarius (Hemiptera: Heteroptera), the main vector of Chagas disease in Peru.</title>
        <authorList>
            <person name="Nevoa J.C."/>
            <person name="Mendes M.T."/>
            <person name="da Silva M.V."/>
            <person name="Soares S.C."/>
            <person name="Oliveira C.J.F."/>
            <person name="Ribeiro J.M.C."/>
        </authorList>
    </citation>
    <scope>NUCLEOTIDE SEQUENCE</scope>
</reference>
<dbReference type="EMBL" id="GFTR01001477">
    <property type="protein sequence ID" value="JAW14949.1"/>
    <property type="molecule type" value="Transcribed_RNA"/>
</dbReference>
<feature type="signal peptide" evidence="1">
    <location>
        <begin position="1"/>
        <end position="24"/>
    </location>
</feature>
<accession>A0A224Y3D6</accession>
<organism evidence="2">
    <name type="scientific">Panstrongylus lignarius</name>
    <dbReference type="NCBI Taxonomy" id="156445"/>
    <lineage>
        <taxon>Eukaryota</taxon>
        <taxon>Metazoa</taxon>
        <taxon>Ecdysozoa</taxon>
        <taxon>Arthropoda</taxon>
        <taxon>Hexapoda</taxon>
        <taxon>Insecta</taxon>
        <taxon>Pterygota</taxon>
        <taxon>Neoptera</taxon>
        <taxon>Paraneoptera</taxon>
        <taxon>Hemiptera</taxon>
        <taxon>Heteroptera</taxon>
        <taxon>Panheteroptera</taxon>
        <taxon>Cimicomorpha</taxon>
        <taxon>Reduviidae</taxon>
        <taxon>Triatominae</taxon>
        <taxon>Panstrongylus</taxon>
    </lineage>
</organism>
<sequence>MANISMKFVLLVAVVAVLCSISSGLCCISDVSGLCIGCCINRMCCNPSITTPGSLSFPKMYITASSYGFVTFRPLCSSMARATALPASLKFIVITVF</sequence>
<proteinExistence type="predicted"/>